<evidence type="ECO:0000313" key="3">
    <source>
        <dbReference type="EMBL" id="SEB38418.1"/>
    </source>
</evidence>
<dbReference type="GO" id="GO:0016705">
    <property type="term" value="F:oxidoreductase activity, acting on paired donors, with incorporation or reduction of molecular oxygen"/>
    <property type="evidence" value="ECO:0007669"/>
    <property type="project" value="InterPro"/>
</dbReference>
<dbReference type="EMBL" id="FNRY01000001">
    <property type="protein sequence ID" value="SEB38418.1"/>
    <property type="molecule type" value="Genomic_DNA"/>
</dbReference>
<feature type="domain" description="Luciferase-like" evidence="2">
    <location>
        <begin position="8"/>
        <end position="279"/>
    </location>
</feature>
<sequence>MIIGYHASHEQFGPRELLELALEAEDAGFDAVSSSDHIAPWDVKRENVCAAAWPWLGAVLERTRLSATVVTTPGYRYPVPVLAQMIATLAELSPGRFRVALGSGEALNERSSTERWPDKDERDARLRAAATEISTLLETGRTSENRLYLRPEVPPEVAVAAVTAYTAGSVSTWWRSLVTIADTPPATQERIDAFRSGAGEGARIALKAQCSFASTREHAEREAVAQWRNPMLPPEKLAELPTPEAFAAAGEQVSRDTVIEKIRPISSDRELGDWLDELAAFDVAEITLHNVSAHQREFVQALGRLGLDRWR</sequence>
<keyword evidence="1" id="KW-0560">Oxidoreductase</keyword>
<gene>
    <name evidence="3" type="ORF">SAMN04489806_0337</name>
</gene>
<dbReference type="STRING" id="640635.SAMN04489806_0337"/>
<name>A0A1H4IYH4_9MICO</name>
<dbReference type="InterPro" id="IPR011251">
    <property type="entry name" value="Luciferase-like_dom"/>
</dbReference>
<evidence type="ECO:0000313" key="4">
    <source>
        <dbReference type="Proteomes" id="UP000199183"/>
    </source>
</evidence>
<keyword evidence="4" id="KW-1185">Reference proteome</keyword>
<dbReference type="PANTHER" id="PTHR43244:SF1">
    <property type="entry name" value="5,10-METHYLENETETRAHYDROMETHANOPTERIN REDUCTASE"/>
    <property type="match status" value="1"/>
</dbReference>
<dbReference type="Proteomes" id="UP000199183">
    <property type="component" value="Unassembled WGS sequence"/>
</dbReference>
<organism evidence="3 4">
    <name type="scientific">Paramicrobacterium humi</name>
    <dbReference type="NCBI Taxonomy" id="640635"/>
    <lineage>
        <taxon>Bacteria</taxon>
        <taxon>Bacillati</taxon>
        <taxon>Actinomycetota</taxon>
        <taxon>Actinomycetes</taxon>
        <taxon>Micrococcales</taxon>
        <taxon>Microbacteriaceae</taxon>
        <taxon>Paramicrobacterium</taxon>
    </lineage>
</organism>
<dbReference type="InterPro" id="IPR050564">
    <property type="entry name" value="F420-G6PD/mer"/>
</dbReference>
<dbReference type="RefSeq" id="WP_091179202.1">
    <property type="nucleotide sequence ID" value="NZ_FNRY01000001.1"/>
</dbReference>
<dbReference type="SUPFAM" id="SSF51679">
    <property type="entry name" value="Bacterial luciferase-like"/>
    <property type="match status" value="1"/>
</dbReference>
<proteinExistence type="predicted"/>
<dbReference type="Pfam" id="PF00296">
    <property type="entry name" value="Bac_luciferase"/>
    <property type="match status" value="1"/>
</dbReference>
<reference evidence="3 4" key="1">
    <citation type="submission" date="2016-10" db="EMBL/GenBank/DDBJ databases">
        <authorList>
            <person name="de Groot N.N."/>
        </authorList>
    </citation>
    <scope>NUCLEOTIDE SEQUENCE [LARGE SCALE GENOMIC DNA]</scope>
    <source>
        <strain evidence="3 4">DSM 21799</strain>
    </source>
</reference>
<dbReference type="Gene3D" id="3.20.20.30">
    <property type="entry name" value="Luciferase-like domain"/>
    <property type="match status" value="1"/>
</dbReference>
<dbReference type="AlphaFoldDB" id="A0A1H4IYH4"/>
<evidence type="ECO:0000259" key="2">
    <source>
        <dbReference type="Pfam" id="PF00296"/>
    </source>
</evidence>
<dbReference type="OrthoDB" id="180193at2"/>
<dbReference type="PANTHER" id="PTHR43244">
    <property type="match status" value="1"/>
</dbReference>
<accession>A0A1H4IYH4</accession>
<evidence type="ECO:0000256" key="1">
    <source>
        <dbReference type="ARBA" id="ARBA00023002"/>
    </source>
</evidence>
<dbReference type="InterPro" id="IPR036661">
    <property type="entry name" value="Luciferase-like_sf"/>
</dbReference>
<protein>
    <submittedName>
        <fullName evidence="3">F420-dependent oxidoreductase, G6PDH family</fullName>
    </submittedName>
</protein>